<evidence type="ECO:0000313" key="2">
    <source>
        <dbReference type="EMBL" id="CAE0326066.1"/>
    </source>
</evidence>
<sequence length="149" mass="17628">MHVENYFSNFCSQQYYLRSKGKPYWVQTVMGGINKKTKDHFLSYTDIYGTQFKNRNYVITGLGLHYCQVLFENHWRPDLSEQEARKLMEDCLKIMFLRDKKAGDSVQFGLITADGVKIEEPYQLQGAQHDLKYVNDRPNEWYLGRRAIV</sequence>
<dbReference type="InterPro" id="IPR001353">
    <property type="entry name" value="Proteasome_sua/b"/>
</dbReference>
<keyword evidence="1" id="KW-0539">Nucleus</keyword>
<organism evidence="2">
    <name type="scientific">Strombidium inclinatum</name>
    <dbReference type="NCBI Taxonomy" id="197538"/>
    <lineage>
        <taxon>Eukaryota</taxon>
        <taxon>Sar</taxon>
        <taxon>Alveolata</taxon>
        <taxon>Ciliophora</taxon>
        <taxon>Intramacronucleata</taxon>
        <taxon>Spirotrichea</taxon>
        <taxon>Oligotrichia</taxon>
        <taxon>Strombidiidae</taxon>
        <taxon>Strombidium</taxon>
    </lineage>
</organism>
<dbReference type="AlphaFoldDB" id="A0A7S3MX26"/>
<dbReference type="PANTHER" id="PTHR32194">
    <property type="entry name" value="METALLOPROTEASE TLDD"/>
    <property type="match status" value="1"/>
</dbReference>
<dbReference type="PANTHER" id="PTHR32194:SF6">
    <property type="entry name" value="PROTEASOME SUBUNIT BETA"/>
    <property type="match status" value="1"/>
</dbReference>
<name>A0A7S3MX26_9SPIT</name>
<reference evidence="2" key="1">
    <citation type="submission" date="2021-01" db="EMBL/GenBank/DDBJ databases">
        <authorList>
            <person name="Corre E."/>
            <person name="Pelletier E."/>
            <person name="Niang G."/>
            <person name="Scheremetjew M."/>
            <person name="Finn R."/>
            <person name="Kale V."/>
            <person name="Holt S."/>
            <person name="Cochrane G."/>
            <person name="Meng A."/>
            <person name="Brown T."/>
            <person name="Cohen L."/>
        </authorList>
    </citation>
    <scope>NUCLEOTIDE SEQUENCE</scope>
    <source>
        <strain evidence="2">S3</strain>
    </source>
</reference>
<proteinExistence type="predicted"/>
<evidence type="ECO:0008006" key="3">
    <source>
        <dbReference type="Google" id="ProtNLM"/>
    </source>
</evidence>
<dbReference type="Gene3D" id="3.60.20.10">
    <property type="entry name" value="Glutamine Phosphoribosylpyrophosphate, subunit 1, domain 1"/>
    <property type="match status" value="1"/>
</dbReference>
<dbReference type="GO" id="GO:0051603">
    <property type="term" value="P:proteolysis involved in protein catabolic process"/>
    <property type="evidence" value="ECO:0007669"/>
    <property type="project" value="InterPro"/>
</dbReference>
<dbReference type="InterPro" id="IPR029055">
    <property type="entry name" value="Ntn_hydrolases_N"/>
</dbReference>
<evidence type="ECO:0000256" key="1">
    <source>
        <dbReference type="ARBA" id="ARBA00023242"/>
    </source>
</evidence>
<gene>
    <name evidence="2" type="ORF">SINC0208_LOCUS6692</name>
</gene>
<dbReference type="GO" id="GO:0005737">
    <property type="term" value="C:cytoplasm"/>
    <property type="evidence" value="ECO:0007669"/>
    <property type="project" value="TreeGrafter"/>
</dbReference>
<dbReference type="EMBL" id="HBIH01016344">
    <property type="protein sequence ID" value="CAE0326066.1"/>
    <property type="molecule type" value="Transcribed_RNA"/>
</dbReference>
<accession>A0A7S3MX26</accession>
<dbReference type="SUPFAM" id="SSF56235">
    <property type="entry name" value="N-terminal nucleophile aminohydrolases (Ntn hydrolases)"/>
    <property type="match status" value="1"/>
</dbReference>
<protein>
    <recommendedName>
        <fullName evidence="3">Proteasome subunit beta type-4</fullName>
    </recommendedName>
</protein>
<dbReference type="GO" id="GO:0005839">
    <property type="term" value="C:proteasome core complex"/>
    <property type="evidence" value="ECO:0007669"/>
    <property type="project" value="InterPro"/>
</dbReference>
<dbReference type="Pfam" id="PF00227">
    <property type="entry name" value="Proteasome"/>
    <property type="match status" value="1"/>
</dbReference>
<dbReference type="InterPro" id="IPR023333">
    <property type="entry name" value="Proteasome_suB-type"/>
</dbReference>